<evidence type="ECO:0000256" key="6">
    <source>
        <dbReference type="ARBA" id="ARBA00022989"/>
    </source>
</evidence>
<dbReference type="PANTHER" id="PTHR30269:SF37">
    <property type="entry name" value="MEMBRANE TRANSPORTER PROTEIN"/>
    <property type="match status" value="1"/>
</dbReference>
<evidence type="ECO:0000256" key="1">
    <source>
        <dbReference type="ARBA" id="ARBA00004651"/>
    </source>
</evidence>
<feature type="transmembrane region" description="Helical" evidence="8">
    <location>
        <begin position="125"/>
        <end position="149"/>
    </location>
</feature>
<evidence type="ECO:0000256" key="7">
    <source>
        <dbReference type="ARBA" id="ARBA00023136"/>
    </source>
</evidence>
<keyword evidence="5 8" id="KW-0812">Transmembrane</keyword>
<evidence type="ECO:0000256" key="2">
    <source>
        <dbReference type="ARBA" id="ARBA00009142"/>
    </source>
</evidence>
<evidence type="ECO:0000313" key="9">
    <source>
        <dbReference type="EMBL" id="SLN68469.1"/>
    </source>
</evidence>
<evidence type="ECO:0000256" key="3">
    <source>
        <dbReference type="ARBA" id="ARBA00022448"/>
    </source>
</evidence>
<dbReference type="AlphaFoldDB" id="A0A1X7A222"/>
<dbReference type="GO" id="GO:0005886">
    <property type="term" value="C:plasma membrane"/>
    <property type="evidence" value="ECO:0007669"/>
    <property type="project" value="UniProtKB-SubCell"/>
</dbReference>
<proteinExistence type="inferred from homology"/>
<dbReference type="InterPro" id="IPR052017">
    <property type="entry name" value="TSUP"/>
</dbReference>
<dbReference type="Pfam" id="PF01925">
    <property type="entry name" value="TauE"/>
    <property type="match status" value="1"/>
</dbReference>
<evidence type="ECO:0000256" key="8">
    <source>
        <dbReference type="RuleBase" id="RU363041"/>
    </source>
</evidence>
<feature type="transmembrane region" description="Helical" evidence="8">
    <location>
        <begin position="188"/>
        <end position="206"/>
    </location>
</feature>
<dbReference type="EMBL" id="FWFN01000008">
    <property type="protein sequence ID" value="SLN68469.1"/>
    <property type="molecule type" value="Genomic_DNA"/>
</dbReference>
<keyword evidence="4 8" id="KW-1003">Cell membrane</keyword>
<comment type="similarity">
    <text evidence="2 8">Belongs to the 4-toluene sulfonate uptake permease (TSUP) (TC 2.A.102) family.</text>
</comment>
<evidence type="ECO:0000256" key="4">
    <source>
        <dbReference type="ARBA" id="ARBA00022475"/>
    </source>
</evidence>
<reference evidence="9 10" key="1">
    <citation type="submission" date="2017-03" db="EMBL/GenBank/DDBJ databases">
        <authorList>
            <person name="Afonso C.L."/>
            <person name="Miller P.J."/>
            <person name="Scott M.A."/>
            <person name="Spackman E."/>
            <person name="Goraichik I."/>
            <person name="Dimitrov K.M."/>
            <person name="Suarez D.L."/>
            <person name="Swayne D.E."/>
        </authorList>
    </citation>
    <scope>NUCLEOTIDE SEQUENCE [LARGE SCALE GENOMIC DNA]</scope>
    <source>
        <strain evidence="9 10">CECT 7751</strain>
    </source>
</reference>
<evidence type="ECO:0000256" key="5">
    <source>
        <dbReference type="ARBA" id="ARBA00022692"/>
    </source>
</evidence>
<dbReference type="OrthoDB" id="7345770at2"/>
<gene>
    <name evidence="9" type="ORF">PSM7751_03589</name>
</gene>
<dbReference type="RefSeq" id="WP_085889611.1">
    <property type="nucleotide sequence ID" value="NZ_FWFN01000008.1"/>
</dbReference>
<comment type="subcellular location">
    <subcellularLocation>
        <location evidence="1 8">Cell membrane</location>
        <topology evidence="1 8">Multi-pass membrane protein</topology>
    </subcellularLocation>
</comment>
<organism evidence="9 10">
    <name type="scientific">Pseudooceanicola marinus</name>
    <dbReference type="NCBI Taxonomy" id="396013"/>
    <lineage>
        <taxon>Bacteria</taxon>
        <taxon>Pseudomonadati</taxon>
        <taxon>Pseudomonadota</taxon>
        <taxon>Alphaproteobacteria</taxon>
        <taxon>Rhodobacterales</taxon>
        <taxon>Paracoccaceae</taxon>
        <taxon>Pseudooceanicola</taxon>
    </lineage>
</organism>
<feature type="transmembrane region" description="Helical" evidence="8">
    <location>
        <begin position="95"/>
        <end position="113"/>
    </location>
</feature>
<keyword evidence="10" id="KW-1185">Reference proteome</keyword>
<dbReference type="PANTHER" id="PTHR30269">
    <property type="entry name" value="TRANSMEMBRANE PROTEIN YFCA"/>
    <property type="match status" value="1"/>
</dbReference>
<sequence>MEVYALICATTFAAAVLRGLTGFGFALAAVPALSLFLPPARAVTIAILLQCMVGLRDILSTRGLVMYRTLGIMAIGAVVGTPLGLWGLTQLSPDVMRVVLAVIVAIGLAALLLKIRLPSGPGPAIGAGLTAGVFSGLAAMPGPPAIAYFLGTDTPAKNTRASAMVFFFLTSLMALPGLWLAQNIDVQVFTQALIALPALLVGTWAGGRAFARLGEGGYRLAAIGLLGITAAVTALRGIGGLL</sequence>
<feature type="transmembrane region" description="Helical" evidence="8">
    <location>
        <begin position="161"/>
        <end position="181"/>
    </location>
</feature>
<protein>
    <recommendedName>
        <fullName evidence="8">Probable membrane transporter protein</fullName>
    </recommendedName>
</protein>
<keyword evidence="3" id="KW-0813">Transport</keyword>
<feature type="transmembrane region" description="Helical" evidence="8">
    <location>
        <begin position="67"/>
        <end position="89"/>
    </location>
</feature>
<keyword evidence="7 8" id="KW-0472">Membrane</keyword>
<dbReference type="InterPro" id="IPR002781">
    <property type="entry name" value="TM_pro_TauE-like"/>
</dbReference>
<name>A0A1X7A222_9RHOB</name>
<accession>A0A1X7A222</accession>
<keyword evidence="6 8" id="KW-1133">Transmembrane helix</keyword>
<feature type="transmembrane region" description="Helical" evidence="8">
    <location>
        <begin position="218"/>
        <end position="238"/>
    </location>
</feature>
<evidence type="ECO:0000313" key="10">
    <source>
        <dbReference type="Proteomes" id="UP000193963"/>
    </source>
</evidence>
<dbReference type="Proteomes" id="UP000193963">
    <property type="component" value="Unassembled WGS sequence"/>
</dbReference>